<feature type="active site" description="Charge relay system" evidence="10">
    <location>
        <position position="302"/>
    </location>
</feature>
<feature type="domain" description="Peptidase S8/S53" evidence="12">
    <location>
        <begin position="104"/>
        <end position="350"/>
    </location>
</feature>
<keyword evidence="8 10" id="KW-0720">Serine protease</keyword>
<evidence type="ECO:0000256" key="3">
    <source>
        <dbReference type="ARBA" id="ARBA00011073"/>
    </source>
</evidence>
<keyword evidence="15" id="KW-1185">Reference proteome</keyword>
<dbReference type="AlphaFoldDB" id="A0A1N7IZP0"/>
<dbReference type="Pfam" id="PF13205">
    <property type="entry name" value="Big_5"/>
    <property type="match status" value="1"/>
</dbReference>
<evidence type="ECO:0000256" key="5">
    <source>
        <dbReference type="ARBA" id="ARBA00022670"/>
    </source>
</evidence>
<evidence type="ECO:0000313" key="15">
    <source>
        <dbReference type="Proteomes" id="UP000187608"/>
    </source>
</evidence>
<dbReference type="STRING" id="570947.SAMN05421687_10371"/>
<dbReference type="GO" id="GO:0005576">
    <property type="term" value="C:extracellular region"/>
    <property type="evidence" value="ECO:0007669"/>
    <property type="project" value="UniProtKB-SubCell"/>
</dbReference>
<dbReference type="InterPro" id="IPR036852">
    <property type="entry name" value="Peptidase_S8/S53_dom_sf"/>
</dbReference>
<dbReference type="EMBL" id="FTOC01000003">
    <property type="protein sequence ID" value="SIS42585.1"/>
    <property type="molecule type" value="Genomic_DNA"/>
</dbReference>
<dbReference type="OrthoDB" id="9798386at2"/>
<dbReference type="Proteomes" id="UP000187608">
    <property type="component" value="Unassembled WGS sequence"/>
</dbReference>
<evidence type="ECO:0000256" key="9">
    <source>
        <dbReference type="ARBA" id="ARBA00022837"/>
    </source>
</evidence>
<evidence type="ECO:0000256" key="8">
    <source>
        <dbReference type="ARBA" id="ARBA00022825"/>
    </source>
</evidence>
<dbReference type="InterPro" id="IPR015500">
    <property type="entry name" value="Peptidase_S8_subtilisin-rel"/>
</dbReference>
<dbReference type="PROSITE" id="PS00137">
    <property type="entry name" value="SUBTILASE_HIS"/>
    <property type="match status" value="1"/>
</dbReference>
<protein>
    <submittedName>
        <fullName evidence="14">Serine protease, subtilisin family</fullName>
    </submittedName>
</protein>
<dbReference type="InterPro" id="IPR050131">
    <property type="entry name" value="Peptidase_S8_subtilisin-like"/>
</dbReference>
<evidence type="ECO:0000256" key="10">
    <source>
        <dbReference type="PROSITE-ProRule" id="PRU01240"/>
    </source>
</evidence>
<evidence type="ECO:0000256" key="2">
    <source>
        <dbReference type="ARBA" id="ARBA00004613"/>
    </source>
</evidence>
<keyword evidence="4" id="KW-0964">Secreted</keyword>
<evidence type="ECO:0000256" key="7">
    <source>
        <dbReference type="ARBA" id="ARBA00022801"/>
    </source>
</evidence>
<comment type="similarity">
    <text evidence="3 10">Belongs to the peptidase S8 family.</text>
</comment>
<dbReference type="InterPro" id="IPR032812">
    <property type="entry name" value="SbsA_Ig"/>
</dbReference>
<evidence type="ECO:0000259" key="12">
    <source>
        <dbReference type="Pfam" id="PF00082"/>
    </source>
</evidence>
<comment type="cofactor">
    <cofactor evidence="1">
        <name>Ca(2+)</name>
        <dbReference type="ChEBI" id="CHEBI:29108"/>
    </cofactor>
</comment>
<sequence>MRIFFFVFTAILFFSPTLHATETIHMPEDPASTPADLPEHAEYLEEVNMWITPHPTSSKDAISEPSVTRTKSDVTLQDTYSYRQWPLEVLPFEGAFSYAEKAENTVTVAVIDSGISAVHPDLKRKIRKDGYNFINNNTNTADSNGHGTQVAGTIAATAGNNLGITGYTGTYDVDILPIKIMDEDGKGSSSDIIRAVNFALEKNVDVINLSLGSKTFSSTEERTMETAADKGVIIIASAGNEGSSSRFYPASHDSVFSIGSHSERMTHSDFSNYNSNIDFSAPGEYIYTTKSDGSYSYKSGTSFSAPVFASIVAMMKSLDPSLQGNEIKNLMQLAALDLGSAGKDNYFGYGTVLPGPAIREVLFDEFGSSRNVSTDKTWTVEFNKAIRPSSVEGNVYVTDERGNKERVNITYAEDSIEIHPPFFGYERNSSYTLYVEDNVLTENGEKINNSVQQDFLVR</sequence>
<keyword evidence="9" id="KW-0106">Calcium</keyword>
<evidence type="ECO:0000259" key="13">
    <source>
        <dbReference type="Pfam" id="PF13205"/>
    </source>
</evidence>
<organism evidence="14 15">
    <name type="scientific">Salimicrobium flavidum</name>
    <dbReference type="NCBI Taxonomy" id="570947"/>
    <lineage>
        <taxon>Bacteria</taxon>
        <taxon>Bacillati</taxon>
        <taxon>Bacillota</taxon>
        <taxon>Bacilli</taxon>
        <taxon>Bacillales</taxon>
        <taxon>Bacillaceae</taxon>
        <taxon>Salimicrobium</taxon>
    </lineage>
</organism>
<dbReference type="GO" id="GO:0006508">
    <property type="term" value="P:proteolysis"/>
    <property type="evidence" value="ECO:0007669"/>
    <property type="project" value="UniProtKB-KW"/>
</dbReference>
<dbReference type="InterPro" id="IPR022398">
    <property type="entry name" value="Peptidase_S8_His-AS"/>
</dbReference>
<dbReference type="PANTHER" id="PTHR43806">
    <property type="entry name" value="PEPTIDASE S8"/>
    <property type="match status" value="1"/>
</dbReference>
<evidence type="ECO:0000256" key="1">
    <source>
        <dbReference type="ARBA" id="ARBA00001913"/>
    </source>
</evidence>
<feature type="chain" id="PRO_5013111518" evidence="11">
    <location>
        <begin position="21"/>
        <end position="458"/>
    </location>
</feature>
<dbReference type="PROSITE" id="PS51892">
    <property type="entry name" value="SUBTILASE"/>
    <property type="match status" value="1"/>
</dbReference>
<dbReference type="InterPro" id="IPR000209">
    <property type="entry name" value="Peptidase_S8/S53_dom"/>
</dbReference>
<proteinExistence type="inferred from homology"/>
<dbReference type="InterPro" id="IPR023827">
    <property type="entry name" value="Peptidase_S8_Asp-AS"/>
</dbReference>
<feature type="domain" description="SbsA Ig-like" evidence="13">
    <location>
        <begin position="369"/>
        <end position="448"/>
    </location>
</feature>
<keyword evidence="5 10" id="KW-0645">Protease</keyword>
<name>A0A1N7IZP0_9BACI</name>
<evidence type="ECO:0000256" key="6">
    <source>
        <dbReference type="ARBA" id="ARBA00022729"/>
    </source>
</evidence>
<dbReference type="PRINTS" id="PR00723">
    <property type="entry name" value="SUBTILISIN"/>
</dbReference>
<evidence type="ECO:0000256" key="4">
    <source>
        <dbReference type="ARBA" id="ARBA00022525"/>
    </source>
</evidence>
<evidence type="ECO:0000256" key="11">
    <source>
        <dbReference type="SAM" id="SignalP"/>
    </source>
</evidence>
<keyword evidence="7 10" id="KW-0378">Hydrolase</keyword>
<feature type="signal peptide" evidence="11">
    <location>
        <begin position="1"/>
        <end position="20"/>
    </location>
</feature>
<dbReference type="GO" id="GO:0004252">
    <property type="term" value="F:serine-type endopeptidase activity"/>
    <property type="evidence" value="ECO:0007669"/>
    <property type="project" value="UniProtKB-UniRule"/>
</dbReference>
<feature type="active site" description="Charge relay system" evidence="10">
    <location>
        <position position="112"/>
    </location>
</feature>
<dbReference type="RefSeq" id="WP_076557543.1">
    <property type="nucleotide sequence ID" value="NZ_FTOC01000003.1"/>
</dbReference>
<reference evidence="15" key="1">
    <citation type="submission" date="2017-01" db="EMBL/GenBank/DDBJ databases">
        <authorList>
            <person name="Varghese N."/>
            <person name="Submissions S."/>
        </authorList>
    </citation>
    <scope>NUCLEOTIDE SEQUENCE [LARGE SCALE GENOMIC DNA]</scope>
    <source>
        <strain evidence="15">DSM 23127</strain>
    </source>
</reference>
<dbReference type="Gene3D" id="3.40.50.200">
    <property type="entry name" value="Peptidase S8/S53 domain"/>
    <property type="match status" value="1"/>
</dbReference>
<dbReference type="PROSITE" id="PS00136">
    <property type="entry name" value="SUBTILASE_ASP"/>
    <property type="match status" value="1"/>
</dbReference>
<feature type="active site" description="Charge relay system" evidence="10">
    <location>
        <position position="146"/>
    </location>
</feature>
<dbReference type="Pfam" id="PF00082">
    <property type="entry name" value="Peptidase_S8"/>
    <property type="match status" value="1"/>
</dbReference>
<dbReference type="PANTHER" id="PTHR43806:SF11">
    <property type="entry name" value="CEREVISIN-RELATED"/>
    <property type="match status" value="1"/>
</dbReference>
<gene>
    <name evidence="14" type="ORF">SAMN05421687_10371</name>
</gene>
<accession>A0A1N7IZP0</accession>
<keyword evidence="6 11" id="KW-0732">Signal</keyword>
<dbReference type="SUPFAM" id="SSF52743">
    <property type="entry name" value="Subtilisin-like"/>
    <property type="match status" value="1"/>
</dbReference>
<evidence type="ECO:0000313" key="14">
    <source>
        <dbReference type="EMBL" id="SIS42585.1"/>
    </source>
</evidence>
<comment type="subcellular location">
    <subcellularLocation>
        <location evidence="2">Secreted</location>
    </subcellularLocation>
</comment>